<name>A0A6L9MX92_9ALTE</name>
<dbReference type="Gene3D" id="3.40.50.1010">
    <property type="entry name" value="5'-nuclease"/>
    <property type="match status" value="1"/>
</dbReference>
<dbReference type="AlphaFoldDB" id="A0A6L9MX92"/>
<comment type="caution">
    <text evidence="2">The sequence shown here is derived from an EMBL/GenBank/DDBJ whole genome shotgun (WGS) entry which is preliminary data.</text>
</comment>
<organism evidence="2 3">
    <name type="scientific">Alteromonas hispanica</name>
    <dbReference type="NCBI Taxonomy" id="315421"/>
    <lineage>
        <taxon>Bacteria</taxon>
        <taxon>Pseudomonadati</taxon>
        <taxon>Pseudomonadota</taxon>
        <taxon>Gammaproteobacteria</taxon>
        <taxon>Alteromonadales</taxon>
        <taxon>Alteromonadaceae</taxon>
        <taxon>Alteromonas/Salinimonas group</taxon>
        <taxon>Alteromonas</taxon>
    </lineage>
</organism>
<dbReference type="Proteomes" id="UP000478837">
    <property type="component" value="Unassembled WGS sequence"/>
</dbReference>
<dbReference type="Pfam" id="PF01850">
    <property type="entry name" value="PIN"/>
    <property type="match status" value="1"/>
</dbReference>
<feature type="domain" description="PIN" evidence="1">
    <location>
        <begin position="8"/>
        <end position="128"/>
    </location>
</feature>
<evidence type="ECO:0000259" key="1">
    <source>
        <dbReference type="Pfam" id="PF01850"/>
    </source>
</evidence>
<reference evidence="2 3" key="1">
    <citation type="submission" date="2020-01" db="EMBL/GenBank/DDBJ databases">
        <title>Genomes of bacteria type strains.</title>
        <authorList>
            <person name="Chen J."/>
            <person name="Zhu S."/>
            <person name="Yang J."/>
        </authorList>
    </citation>
    <scope>NUCLEOTIDE SEQUENCE [LARGE SCALE GENOMIC DNA]</scope>
    <source>
        <strain evidence="2 3">LMG 22958</strain>
    </source>
</reference>
<dbReference type="EMBL" id="JAAAWP010000012">
    <property type="protein sequence ID" value="NDW22899.1"/>
    <property type="molecule type" value="Genomic_DNA"/>
</dbReference>
<keyword evidence="3" id="KW-1185">Reference proteome</keyword>
<dbReference type="SUPFAM" id="SSF88723">
    <property type="entry name" value="PIN domain-like"/>
    <property type="match status" value="1"/>
</dbReference>
<evidence type="ECO:0000313" key="3">
    <source>
        <dbReference type="Proteomes" id="UP000478837"/>
    </source>
</evidence>
<protein>
    <submittedName>
        <fullName evidence="2">PIN domain-containing protein</fullName>
    </submittedName>
</protein>
<dbReference type="InterPro" id="IPR002716">
    <property type="entry name" value="PIN_dom"/>
</dbReference>
<sequence>MNEYKLLIVDSCVIIEAFDSDSEYHSAAIELIESIKNKAYKMIMPMHGYFEVKCAIQRLTECEGKTISTPYTNAGDLPFHTQPIDEKFILDYSDVNVPYAKAGDYIFLIMAKKLGIPLVTRDRDMIKRSKKCGIDVYKPDQIMSLL</sequence>
<dbReference type="InterPro" id="IPR029060">
    <property type="entry name" value="PIN-like_dom_sf"/>
</dbReference>
<evidence type="ECO:0000313" key="2">
    <source>
        <dbReference type="EMBL" id="NDW22899.1"/>
    </source>
</evidence>
<gene>
    <name evidence="2" type="ORF">GTW09_15355</name>
</gene>
<dbReference type="RefSeq" id="WP_163112591.1">
    <property type="nucleotide sequence ID" value="NZ_JAAAWP010000012.1"/>
</dbReference>
<accession>A0A6L9MX92</accession>
<proteinExistence type="predicted"/>